<dbReference type="InterPro" id="IPR011990">
    <property type="entry name" value="TPR-like_helical_dom_sf"/>
</dbReference>
<sequence>MVFSSIGCGSFVMQAVCCQKRHCSMFEVGGDVATGKSVMGKYMCGMLSAYLLLPMLPAEAGEDGLHALPVPAVQEESLDGQQGASLFLPIGAEVALAAFWSGSDLLIVADRPVASLAHNFTGQGIFADTDVTVLENATILRVHVPSHPHIALRKKLDGWLLVQLPKDDSGSVRSAPPAVMMPEGILFSQKQSGHIISFPDPTTGARLLIAPSVMETGYRSSYRAIGYGVRESAQGVVVAADSSQIKLDPVADKGVFLSALGLDALPVGQGTPETTPIEGGLDWFWLGLRSASVAVLQKDWLAAKIDAAKALPSLRWPAQVAAARAAFADGHPEDAWHLVKNMPQRSEPGGPPTGVLFLRACAALLSHDVNAAALVLAQMDGAAPELEIWHALYLMLSGANSRDASVLLARHYEQILHYPQPLRDLLLPQVINYIARYGTDEAALILEPLPTDGVYDLARAHMQDREGNAETARVTLENLTAAADPEKAAYARADLVSFLLRHDQIDAGMAAESFQNLLEGKEGVGKVVSSARAYTNFLLSSALVQCGRARQALTVLDGLSASAQIPQDRLEALRRQALYVLAFNTLPSGKAVSGEDGALSAEQRVHILQIQLPLLEDNISKAKLLRGYGTLLLQIGQANAAVMAFKQAVVLTADPVARAEIQEQIVQAAFKAGNVNAAMEALEQSTVPGLPEDMAARRHYDEAHLALTKGDRAGALALLADDESDTGLELRGQLYEQGKQWADAVRVVGRLASRALPETGALTQQQQDLAMQLAADSAAAHDADTLLRLKAWLAGRTLGKEQDRQFDMLVKQTVHSSAER</sequence>
<evidence type="ECO:0000313" key="2">
    <source>
        <dbReference type="Proteomes" id="UP000175973"/>
    </source>
</evidence>
<dbReference type="SUPFAM" id="SSF48452">
    <property type="entry name" value="TPR-like"/>
    <property type="match status" value="1"/>
</dbReference>
<dbReference type="KEGG" id="aasc:A4S02_13710"/>
<keyword evidence="2" id="KW-1185">Reference proteome</keyword>
<name>A0A1D8QZ89_9PROT</name>
<protein>
    <recommendedName>
        <fullName evidence="3">Tetratricopeptide repeat protein</fullName>
    </recommendedName>
</protein>
<proteinExistence type="predicted"/>
<accession>A0A1D8QZ89</accession>
<organism evidence="1 2">
    <name type="scientific">Acetobacter ascendens</name>
    <dbReference type="NCBI Taxonomy" id="481146"/>
    <lineage>
        <taxon>Bacteria</taxon>
        <taxon>Pseudomonadati</taxon>
        <taxon>Pseudomonadota</taxon>
        <taxon>Alphaproteobacteria</taxon>
        <taxon>Acetobacterales</taxon>
        <taxon>Acetobacteraceae</taxon>
        <taxon>Acetobacter</taxon>
    </lineage>
</organism>
<dbReference type="EMBL" id="CP015164">
    <property type="protein sequence ID" value="AOW47661.1"/>
    <property type="molecule type" value="Genomic_DNA"/>
</dbReference>
<dbReference type="AlphaFoldDB" id="A0A1D8QZ89"/>
<dbReference type="Proteomes" id="UP000175973">
    <property type="component" value="Chromosome"/>
</dbReference>
<evidence type="ECO:0000313" key="1">
    <source>
        <dbReference type="EMBL" id="AOW47661.1"/>
    </source>
</evidence>
<gene>
    <name evidence="1" type="ORF">A4S02_13710</name>
</gene>
<evidence type="ECO:0008006" key="3">
    <source>
        <dbReference type="Google" id="ProtNLM"/>
    </source>
</evidence>
<reference evidence="2" key="1">
    <citation type="submission" date="2016-04" db="EMBL/GenBank/DDBJ databases">
        <authorList>
            <person name="Jeon C.O."/>
            <person name="Cho G.Y."/>
            <person name="Jeong H.I."/>
            <person name="Kim K.H."/>
        </authorList>
    </citation>
    <scope>NUCLEOTIDE SEQUENCE [LARGE SCALE GENOMIC DNA]</scope>
    <source>
        <strain evidence="2">LMG 1590</strain>
    </source>
</reference>